<proteinExistence type="predicted"/>
<dbReference type="Gene3D" id="3.30.559.10">
    <property type="entry name" value="Chloramphenicol acetyltransferase-like domain"/>
    <property type="match status" value="1"/>
</dbReference>
<dbReference type="GO" id="GO:0031177">
    <property type="term" value="F:phosphopantetheine binding"/>
    <property type="evidence" value="ECO:0007669"/>
    <property type="project" value="TreeGrafter"/>
</dbReference>
<dbReference type="Pfam" id="PF00668">
    <property type="entry name" value="Condensation"/>
    <property type="match status" value="1"/>
</dbReference>
<evidence type="ECO:0000313" key="6">
    <source>
        <dbReference type="Proteomes" id="UP000289841"/>
    </source>
</evidence>
<dbReference type="Gene3D" id="1.10.1200.10">
    <property type="entry name" value="ACP-like"/>
    <property type="match status" value="1"/>
</dbReference>
<dbReference type="InterPro" id="IPR001242">
    <property type="entry name" value="Condensation_dom"/>
</dbReference>
<dbReference type="SUPFAM" id="SSF52777">
    <property type="entry name" value="CoA-dependent acyltransferases"/>
    <property type="match status" value="2"/>
</dbReference>
<dbReference type="AlphaFoldDB" id="A0A449BF21"/>
<feature type="domain" description="AMP-dependent synthetase/ligase" evidence="2">
    <location>
        <begin position="501"/>
        <end position="708"/>
    </location>
</feature>
<reference evidence="5 6" key="1">
    <citation type="submission" date="2019-01" db="EMBL/GenBank/DDBJ databases">
        <authorList>
            <consortium name="Pathogen Informatics"/>
        </authorList>
    </citation>
    <scope>NUCLEOTIDE SEQUENCE [LARGE SCALE GENOMIC DNA]</scope>
    <source>
        <strain evidence="5 6">NCTC10138</strain>
    </source>
</reference>
<dbReference type="GO" id="GO:0016874">
    <property type="term" value="F:ligase activity"/>
    <property type="evidence" value="ECO:0007669"/>
    <property type="project" value="UniProtKB-KW"/>
</dbReference>
<dbReference type="SUPFAM" id="SSF56801">
    <property type="entry name" value="Acetyl-CoA synthetase-like"/>
    <property type="match status" value="1"/>
</dbReference>
<dbReference type="RefSeq" id="WP_026389965.1">
    <property type="nucleotide sequence ID" value="NZ_LR215048.1"/>
</dbReference>
<protein>
    <submittedName>
        <fullName evidence="5">Linear gramicidin synthase subunit A</fullName>
    </submittedName>
</protein>
<dbReference type="GO" id="GO:0008610">
    <property type="term" value="P:lipid biosynthetic process"/>
    <property type="evidence" value="ECO:0007669"/>
    <property type="project" value="UniProtKB-ARBA"/>
</dbReference>
<dbReference type="InterPro" id="IPR013120">
    <property type="entry name" value="FAR_NAD-bd"/>
</dbReference>
<keyword evidence="6" id="KW-1185">Reference proteome</keyword>
<dbReference type="Pfam" id="PF07993">
    <property type="entry name" value="NAD_binding_4"/>
    <property type="match status" value="1"/>
</dbReference>
<dbReference type="Gene3D" id="3.40.50.720">
    <property type="entry name" value="NAD(P)-binding Rossmann-like Domain"/>
    <property type="match status" value="1"/>
</dbReference>
<gene>
    <name evidence="5" type="primary">lgrA</name>
    <name evidence="5" type="ORF">NCTC10138_01440</name>
</gene>
<dbReference type="SUPFAM" id="SSF47336">
    <property type="entry name" value="ACP-like"/>
    <property type="match status" value="1"/>
</dbReference>
<dbReference type="GO" id="GO:0005737">
    <property type="term" value="C:cytoplasm"/>
    <property type="evidence" value="ECO:0007669"/>
    <property type="project" value="TreeGrafter"/>
</dbReference>
<name>A0A449BF21_HAPAX</name>
<dbReference type="InterPro" id="IPR023213">
    <property type="entry name" value="CAT-like_dom_sf"/>
</dbReference>
<dbReference type="PANTHER" id="PTHR45527">
    <property type="entry name" value="NONRIBOSOMAL PEPTIDE SYNTHETASE"/>
    <property type="match status" value="1"/>
</dbReference>
<dbReference type="EMBL" id="LR215048">
    <property type="protein sequence ID" value="VEU81049.1"/>
    <property type="molecule type" value="Genomic_DNA"/>
</dbReference>
<dbReference type="InterPro" id="IPR036291">
    <property type="entry name" value="NAD(P)-bd_dom_sf"/>
</dbReference>
<evidence type="ECO:0000313" key="5">
    <source>
        <dbReference type="EMBL" id="VEU81049.1"/>
    </source>
</evidence>
<dbReference type="Gene3D" id="3.40.50.12780">
    <property type="entry name" value="N-terminal domain of ligase-like"/>
    <property type="match status" value="1"/>
</dbReference>
<sequence length="1235" mass="142959">MFSLNDSQTSFLNAIKIHNNYPSNIGGVFKIPENINDLDKKIFDYFNSIPILKTKLTCTNNSTYQYIDYESTIKVNKISSHEMNSFFEESFSLYNSLLFKVALSDNNIIIVSHHILLDGGSIKLLINNLYSYLEFNITPSFNDRPLTSLSSKNSYYDFWNKELSNNIYTPIRLKRLDSSISSAKRKMVTIDSSLSKKINLLTEQYAISKSCFFEAIISLYISYINDSNNIIIGTSTHNRNYKNKDSLGMFAKTLPLSISINKEFTFIDLLTSLKKKHYEILRNREISYEEILKIKNQLFDVIVIDHGKFTYENNFLFYPSLELSLVLNIVEKNNEIILYFDYKESIFNETEINRLIKRIKLLIKQSVVNPKIESINYLLDDEKFLIKQSNEIPSVLELYYQNLYQSIDSIAIIDNNIQYTFNDLELLSNKLANKLLLIKDDIVAIDIKKSFYSIAAMLAIIKAGKTFVFKTSYNQDFLQDYFHLNHEFFNSLNFKSEKLFIKENQFLCRYYTSGTTNRKEVFIKNISVANHINNHDSYQQQSKDTNVIPSVAMLHFDISLEEIMLALLNKKTLLLFDENSLSNPKYINNQFLQYNVDFFTTTPSVFNYLWQNGAIESLKNLKIIVLGGEVLTKSIAKVILENTNSKLYNSYGPTETTIAVTSIEITDYKKIPIGKAHDNINIIITNNKSTLPKYEIGEILISGISVARINEDRFVIIKNVIYYKTGDYGYQDEHNHFYYIGRIDSEIKRNGVRINLSYIDRVLEKNDYIEKSVSTFNNNLITTFYNTKSKVNKSVLYEHLISSLPKEIIPNNLVEVSKFDITAEGKIKFNSKTIEHNLIPYKPKSLLRKKVLTIFMNNLETDNISINDYYLTKGGDSIKALLLIATLEEFNLKINVDDLFQKTIANIIDEIKVVKHKKIYIQNNDFLVKEIVFTSNKKILLYGSSGFLGIHILNELIETTNLKIVIPLRISYLDFLNRYYDFFGTSLDESRIEYLSFNTFIDYSKICFVINATGNVKYIDTYENLTGINVRFLNSLVSNSIKNEVPLVHISTLGLSNSYKLLKENTNKLHIEYNNPYLNSKASAEKRIFDQNNPYLRIIRVGNLMPNFDTNKFQLNPHDNAFLRLLSTLSKESIQTNYTFDITPVDVAAKAILKTLLFNNKVSHILNPYPFKFNDLIDSKEKRIVSLGNDVIYSIKKIDSLETTSCLKKVNFTYPILDKKYLENLLKLANKIFNE</sequence>
<feature type="domain" description="Thioester reductase (TE)" evidence="4">
    <location>
        <begin position="1005"/>
        <end position="1152"/>
    </location>
</feature>
<dbReference type="SUPFAM" id="SSF51735">
    <property type="entry name" value="NAD(P)-binding Rossmann-fold domains"/>
    <property type="match status" value="1"/>
</dbReference>
<dbReference type="KEGG" id="aaxa:NCTC10138_01440"/>
<dbReference type="PANTHER" id="PTHR45527:SF1">
    <property type="entry name" value="FATTY ACID SYNTHASE"/>
    <property type="match status" value="1"/>
</dbReference>
<organism evidence="5 6">
    <name type="scientific">Haploplasma axanthum</name>
    <name type="common">Acholeplasma axanthum</name>
    <dbReference type="NCBI Taxonomy" id="29552"/>
    <lineage>
        <taxon>Bacteria</taxon>
        <taxon>Bacillati</taxon>
        <taxon>Mycoplasmatota</taxon>
        <taxon>Mollicutes</taxon>
        <taxon>Acholeplasmatales</taxon>
        <taxon>Acholeplasmataceae</taxon>
        <taxon>Haploplasma</taxon>
    </lineage>
</organism>
<evidence type="ECO:0000256" key="1">
    <source>
        <dbReference type="ARBA" id="ARBA00022598"/>
    </source>
</evidence>
<dbReference type="Gene3D" id="3.30.559.30">
    <property type="entry name" value="Nonribosomal peptide synthetase, condensation domain"/>
    <property type="match status" value="1"/>
</dbReference>
<dbReference type="STRING" id="1278311.GCA_000428705_00131"/>
<dbReference type="InterPro" id="IPR036736">
    <property type="entry name" value="ACP-like_sf"/>
</dbReference>
<dbReference type="Proteomes" id="UP000289841">
    <property type="component" value="Chromosome"/>
</dbReference>
<dbReference type="Pfam" id="PF00501">
    <property type="entry name" value="AMP-binding"/>
    <property type="match status" value="1"/>
</dbReference>
<dbReference type="GO" id="GO:0044550">
    <property type="term" value="P:secondary metabolite biosynthetic process"/>
    <property type="evidence" value="ECO:0007669"/>
    <property type="project" value="TreeGrafter"/>
</dbReference>
<evidence type="ECO:0000259" key="2">
    <source>
        <dbReference type="Pfam" id="PF00501"/>
    </source>
</evidence>
<dbReference type="GO" id="GO:0043041">
    <property type="term" value="P:amino acid activation for nonribosomal peptide biosynthetic process"/>
    <property type="evidence" value="ECO:0007669"/>
    <property type="project" value="TreeGrafter"/>
</dbReference>
<feature type="domain" description="Condensation" evidence="3">
    <location>
        <begin position="36"/>
        <end position="382"/>
    </location>
</feature>
<evidence type="ECO:0000259" key="4">
    <source>
        <dbReference type="Pfam" id="PF07993"/>
    </source>
</evidence>
<dbReference type="InterPro" id="IPR042099">
    <property type="entry name" value="ANL_N_sf"/>
</dbReference>
<dbReference type="InterPro" id="IPR000873">
    <property type="entry name" value="AMP-dep_synth/lig_dom"/>
</dbReference>
<accession>A0A449BF21</accession>
<keyword evidence="1" id="KW-0436">Ligase</keyword>
<evidence type="ECO:0000259" key="3">
    <source>
        <dbReference type="Pfam" id="PF00668"/>
    </source>
</evidence>